<dbReference type="AlphaFoldDB" id="D5VSC1"/>
<dbReference type="Proteomes" id="UP000002061">
    <property type="component" value="Chromosome"/>
</dbReference>
<dbReference type="OrthoDB" id="63159at2157"/>
<dbReference type="GeneID" id="9131823"/>
<dbReference type="HOGENOM" id="CLU_2340193_0_0_2"/>
<keyword evidence="2" id="KW-1185">Reference proteome</keyword>
<dbReference type="RefSeq" id="WP_013100220.1">
    <property type="nucleotide sequence ID" value="NC_014122.1"/>
</dbReference>
<organism evidence="1 2">
    <name type="scientific">Methanocaldococcus infernus (strain DSM 11812 / JCM 15783 / ME)</name>
    <dbReference type="NCBI Taxonomy" id="573063"/>
    <lineage>
        <taxon>Archaea</taxon>
        <taxon>Methanobacteriati</taxon>
        <taxon>Methanobacteriota</taxon>
        <taxon>Methanomada group</taxon>
        <taxon>Methanococci</taxon>
        <taxon>Methanococcales</taxon>
        <taxon>Methanocaldococcaceae</taxon>
        <taxon>Methanocaldococcus</taxon>
    </lineage>
</organism>
<evidence type="ECO:0000313" key="2">
    <source>
        <dbReference type="Proteomes" id="UP000002061"/>
    </source>
</evidence>
<dbReference type="EMBL" id="CP002009">
    <property type="protein sequence ID" value="ADG13474.1"/>
    <property type="molecule type" value="Genomic_DNA"/>
</dbReference>
<gene>
    <name evidence="1" type="ordered locus">Metin_0809</name>
</gene>
<proteinExistence type="predicted"/>
<dbReference type="eggNOG" id="arCOG05031">
    <property type="taxonomic scope" value="Archaea"/>
</dbReference>
<sequence>MKCPYCGGSCINEEVAKLYLESVKVFFEFEISRADKELEELDTRKYPPVGDVGECKKTHGRIYLCPFCKEPFKATYEQGKITITCPNCKKVLCLPATNRTIC</sequence>
<reference evidence="1" key="1">
    <citation type="submission" date="2010-04" db="EMBL/GenBank/DDBJ databases">
        <title>Complete sequence of Methanocaldococcus infernus ME.</title>
        <authorList>
            <consortium name="US DOE Joint Genome Institute"/>
            <person name="Lucas S."/>
            <person name="Copeland A."/>
            <person name="Lapidus A."/>
            <person name="Cheng J.-F."/>
            <person name="Bruce D."/>
            <person name="Goodwin L."/>
            <person name="Pitluck S."/>
            <person name="Munk A.C."/>
            <person name="Detter J.C."/>
            <person name="Han C."/>
            <person name="Tapia R."/>
            <person name="Land M."/>
            <person name="Hauser L."/>
            <person name="Kyrpides N."/>
            <person name="Mikhailova N."/>
            <person name="Sieprawska-Lupa M."/>
            <person name="Whitman W.B."/>
            <person name="Woyke T."/>
        </authorList>
    </citation>
    <scope>NUCLEOTIDE SEQUENCE [LARGE SCALE GENOMIC DNA]</scope>
    <source>
        <strain evidence="1">ME</strain>
    </source>
</reference>
<dbReference type="KEGG" id="mif:Metin_0809"/>
<name>D5VSC1_METIM</name>
<accession>D5VSC1</accession>
<evidence type="ECO:0000313" key="1">
    <source>
        <dbReference type="EMBL" id="ADG13474.1"/>
    </source>
</evidence>
<protein>
    <submittedName>
        <fullName evidence="1">Uncharacterized protein</fullName>
    </submittedName>
</protein>
<dbReference type="STRING" id="573063.Metin_0809"/>